<dbReference type="GO" id="GO:0030694">
    <property type="term" value="C:bacterial-type flagellum basal body, rod"/>
    <property type="evidence" value="ECO:0007669"/>
    <property type="project" value="InterPro"/>
</dbReference>
<reference evidence="9" key="1">
    <citation type="submission" date="2020-04" db="EMBL/GenBank/DDBJ databases">
        <title>Deep metagenomics examines the oral microbiome during advanced dental caries in children, revealing novel taxa and co-occurrences with host molecules.</title>
        <authorList>
            <person name="Baker J.L."/>
            <person name="Morton J.T."/>
            <person name="Dinis M."/>
            <person name="Alvarez R."/>
            <person name="Tran N.C."/>
            <person name="Knight R."/>
            <person name="Edlund A."/>
        </authorList>
    </citation>
    <scope>NUCLEOTIDE SEQUENCE</scope>
    <source>
        <strain evidence="9">JCVI_38_bin.19</strain>
        <strain evidence="10">JCVI_48_bin.5</strain>
    </source>
</reference>
<evidence type="ECO:0000256" key="2">
    <source>
        <dbReference type="ARBA" id="ARBA00009677"/>
    </source>
</evidence>
<comment type="similarity">
    <text evidence="2 6">Belongs to the flagella basal body rod proteins family.</text>
</comment>
<dbReference type="NCBIfam" id="TIGR01396">
    <property type="entry name" value="FlgB"/>
    <property type="match status" value="1"/>
</dbReference>
<dbReference type="PANTHER" id="PTHR30435">
    <property type="entry name" value="FLAGELLAR PROTEIN"/>
    <property type="match status" value="1"/>
</dbReference>
<comment type="subcellular location">
    <subcellularLocation>
        <location evidence="1 6">Bacterial flagellum basal body</location>
    </subcellularLocation>
</comment>
<evidence type="ECO:0000256" key="4">
    <source>
        <dbReference type="ARBA" id="ARBA00023143"/>
    </source>
</evidence>
<keyword evidence="8" id="KW-0966">Cell projection</keyword>
<evidence type="ECO:0000259" key="7">
    <source>
        <dbReference type="Pfam" id="PF00460"/>
    </source>
</evidence>
<dbReference type="Proteomes" id="UP000522163">
    <property type="component" value="Unassembled WGS sequence"/>
</dbReference>
<dbReference type="InterPro" id="IPR001444">
    <property type="entry name" value="Flag_bb_rod_N"/>
</dbReference>
<comment type="caution">
    <text evidence="8">The sequence shown here is derived from an EMBL/GenBank/DDBJ whole genome shotgun (WGS) entry which is preliminary data.</text>
</comment>
<sequence>MSLFYGNGVALTEKTLDLLWGRQNLTVNNIANVDTPNYKSKYLTFENELLHRISTAEQGGRKKVAIGNAIQSQRARIHSTKNESSRLDGNNVDMDQEQVELVKTTYAYQYMVNSVNNDLRRLMAAAKSF</sequence>
<dbReference type="EMBL" id="JABZRA010000010">
    <property type="protein sequence ID" value="MBF1272076.1"/>
    <property type="molecule type" value="Genomic_DNA"/>
</dbReference>
<dbReference type="PANTHER" id="PTHR30435:SF12">
    <property type="entry name" value="FLAGELLAR BASAL BODY ROD PROTEIN FLGB"/>
    <property type="match status" value="1"/>
</dbReference>
<evidence type="ECO:0000256" key="5">
    <source>
        <dbReference type="ARBA" id="ARBA00024934"/>
    </source>
</evidence>
<dbReference type="EMBL" id="JACHHH010000001">
    <property type="protein sequence ID" value="MBB6040047.1"/>
    <property type="molecule type" value="Genomic_DNA"/>
</dbReference>
<accession>A0A7W9SDJ6</accession>
<dbReference type="AlphaFoldDB" id="A0A7W9SDJ6"/>
<proteinExistence type="inferred from homology"/>
<dbReference type="Pfam" id="PF00460">
    <property type="entry name" value="Flg_bb_rod"/>
    <property type="match status" value="1"/>
</dbReference>
<dbReference type="GeneID" id="85013582"/>
<dbReference type="EMBL" id="JABZRB010000156">
    <property type="protein sequence ID" value="MBF1305390.1"/>
    <property type="molecule type" value="Genomic_DNA"/>
</dbReference>
<dbReference type="RefSeq" id="WP_007156723.1">
    <property type="nucleotide sequence ID" value="NZ_CAUQIH010000007.1"/>
</dbReference>
<keyword evidence="8" id="KW-0282">Flagellum</keyword>
<gene>
    <name evidence="9" type="primary">flgB</name>
    <name evidence="8" type="ORF">HNQ46_000008</name>
    <name evidence="9" type="ORF">HXM90_01450</name>
    <name evidence="10" type="ORF">HXM91_06005</name>
</gene>
<dbReference type="InterPro" id="IPR006300">
    <property type="entry name" value="FlgB"/>
</dbReference>
<dbReference type="PIRSF" id="PIRSF002889">
    <property type="entry name" value="Rod_FlgB"/>
    <property type="match status" value="1"/>
</dbReference>
<name>A0A7W9SDJ6_9FIRM</name>
<evidence type="ECO:0000313" key="10">
    <source>
        <dbReference type="EMBL" id="MBF1305390.1"/>
    </source>
</evidence>
<reference evidence="8 11" key="2">
    <citation type="submission" date="2020-08" db="EMBL/GenBank/DDBJ databases">
        <title>Genomic Encyclopedia of Type Strains, Phase IV (KMG-IV): sequencing the most valuable type-strain genomes for metagenomic binning, comparative biology and taxonomic classification.</title>
        <authorList>
            <person name="Goeker M."/>
        </authorList>
    </citation>
    <scope>NUCLEOTIDE SEQUENCE [LARGE SCALE GENOMIC DNA]</scope>
    <source>
        <strain evidence="8 11">DSM 17245</strain>
    </source>
</reference>
<evidence type="ECO:0000313" key="11">
    <source>
        <dbReference type="Proteomes" id="UP000522163"/>
    </source>
</evidence>
<evidence type="ECO:0000313" key="9">
    <source>
        <dbReference type="EMBL" id="MBF1272076.1"/>
    </source>
</evidence>
<evidence type="ECO:0000256" key="1">
    <source>
        <dbReference type="ARBA" id="ARBA00004117"/>
    </source>
</evidence>
<organism evidence="8 11">
    <name type="scientific">Oribacterium sinus</name>
    <dbReference type="NCBI Taxonomy" id="237576"/>
    <lineage>
        <taxon>Bacteria</taxon>
        <taxon>Bacillati</taxon>
        <taxon>Bacillota</taxon>
        <taxon>Clostridia</taxon>
        <taxon>Lachnospirales</taxon>
        <taxon>Lachnospiraceae</taxon>
        <taxon>Oribacterium</taxon>
    </lineage>
</organism>
<evidence type="ECO:0000256" key="3">
    <source>
        <dbReference type="ARBA" id="ARBA00014376"/>
    </source>
</evidence>
<dbReference type="Proteomes" id="UP000775770">
    <property type="component" value="Unassembled WGS sequence"/>
</dbReference>
<keyword evidence="4 6" id="KW-0975">Bacterial flagellum</keyword>
<comment type="subunit">
    <text evidence="6">The basal body constitutes a major portion of the flagellar organelle and consists of a number of rings mounted on a central rod.</text>
</comment>
<protein>
    <recommendedName>
        <fullName evidence="3 6">Flagellar basal body rod protein FlgB</fullName>
    </recommendedName>
</protein>
<keyword evidence="8" id="KW-0969">Cilium</keyword>
<dbReference type="GO" id="GO:0071978">
    <property type="term" value="P:bacterial-type flagellum-dependent swarming motility"/>
    <property type="evidence" value="ECO:0007669"/>
    <property type="project" value="TreeGrafter"/>
</dbReference>
<comment type="function">
    <text evidence="5 6">Structural component of flagellum, the bacterial motility apparatus. Part of the rod structure of flagellar basal body.</text>
</comment>
<evidence type="ECO:0000256" key="6">
    <source>
        <dbReference type="PIRNR" id="PIRNR002889"/>
    </source>
</evidence>
<evidence type="ECO:0000313" key="8">
    <source>
        <dbReference type="EMBL" id="MBB6040047.1"/>
    </source>
</evidence>
<feature type="domain" description="Flagellar basal body rod protein N-terminal" evidence="7">
    <location>
        <begin position="22"/>
        <end position="39"/>
    </location>
</feature>
<dbReference type="Proteomes" id="UP000780721">
    <property type="component" value="Unassembled WGS sequence"/>
</dbReference>